<feature type="region of interest" description="Disordered" evidence="1">
    <location>
        <begin position="95"/>
        <end position="114"/>
    </location>
</feature>
<organism evidence="2 3">
    <name type="scientific">Mytilus coruscus</name>
    <name type="common">Sea mussel</name>
    <dbReference type="NCBI Taxonomy" id="42192"/>
    <lineage>
        <taxon>Eukaryota</taxon>
        <taxon>Metazoa</taxon>
        <taxon>Spiralia</taxon>
        <taxon>Lophotrochozoa</taxon>
        <taxon>Mollusca</taxon>
        <taxon>Bivalvia</taxon>
        <taxon>Autobranchia</taxon>
        <taxon>Pteriomorphia</taxon>
        <taxon>Mytilida</taxon>
        <taxon>Mytiloidea</taxon>
        <taxon>Mytilidae</taxon>
        <taxon>Mytilinae</taxon>
        <taxon>Mytilus</taxon>
    </lineage>
</organism>
<proteinExistence type="predicted"/>
<dbReference type="Proteomes" id="UP000507470">
    <property type="component" value="Unassembled WGS sequence"/>
</dbReference>
<reference evidence="2 3" key="1">
    <citation type="submission" date="2020-06" db="EMBL/GenBank/DDBJ databases">
        <authorList>
            <person name="Li R."/>
            <person name="Bekaert M."/>
        </authorList>
    </citation>
    <scope>NUCLEOTIDE SEQUENCE [LARGE SCALE GENOMIC DNA]</scope>
    <source>
        <strain evidence="3">wild</strain>
    </source>
</reference>
<protein>
    <submittedName>
        <fullName evidence="2">Uncharacterized protein</fullName>
    </submittedName>
</protein>
<evidence type="ECO:0000256" key="1">
    <source>
        <dbReference type="SAM" id="MobiDB-lite"/>
    </source>
</evidence>
<keyword evidence="3" id="KW-1185">Reference proteome</keyword>
<name>A0A6J8CWZ1_MYTCO</name>
<dbReference type="OrthoDB" id="1739706at2759"/>
<dbReference type="AlphaFoldDB" id="A0A6J8CWZ1"/>
<accession>A0A6J8CWZ1</accession>
<dbReference type="EMBL" id="CACVKT020006042">
    <property type="protein sequence ID" value="CAC5399504.1"/>
    <property type="molecule type" value="Genomic_DNA"/>
</dbReference>
<gene>
    <name evidence="2" type="ORF">MCOR_33763</name>
</gene>
<evidence type="ECO:0000313" key="2">
    <source>
        <dbReference type="EMBL" id="CAC5399504.1"/>
    </source>
</evidence>
<evidence type="ECO:0000313" key="3">
    <source>
        <dbReference type="Proteomes" id="UP000507470"/>
    </source>
</evidence>
<sequence length="280" mass="30806">MWTRDGNLDSRQGICYEPNHFALMIKVLETLNLSDVDNGIFIPNPSFNRADPACDSDIQMDDGANDGSTDVDMEGASENVLTSNEMRVATPRFEQGDNINRDPENAPTDSCVSDDHAKEATVRNIGTSTASFDVGDPIRNSHDGRLKNAVLVIRPFVNLPKATGKGGVFKNHESCQYHKDAMMLASGFMESVTKTTASIQSKTPEIRQKNYRNNSHILQCIVKSILLCGKHNISLRGLRDKSSIQAPNKGNFLAILNLLADSDEILKNHLQNANKNATFT</sequence>